<dbReference type="AlphaFoldDB" id="A0A914PPH0"/>
<reference evidence="2" key="1">
    <citation type="submission" date="2022-11" db="UniProtKB">
        <authorList>
            <consortium name="WormBaseParasite"/>
        </authorList>
    </citation>
    <scope>IDENTIFICATION</scope>
</reference>
<accession>A0A914PPH0</accession>
<keyword evidence="1" id="KW-1185">Reference proteome</keyword>
<evidence type="ECO:0000313" key="2">
    <source>
        <dbReference type="WBParaSite" id="PDA_v2.g16706.t1"/>
    </source>
</evidence>
<proteinExistence type="predicted"/>
<name>A0A914PPH0_9BILA</name>
<evidence type="ECO:0000313" key="1">
    <source>
        <dbReference type="Proteomes" id="UP000887578"/>
    </source>
</evidence>
<dbReference type="Proteomes" id="UP000887578">
    <property type="component" value="Unplaced"/>
</dbReference>
<dbReference type="WBParaSite" id="PDA_v2.g16706.t1">
    <property type="protein sequence ID" value="PDA_v2.g16706.t1"/>
    <property type="gene ID" value="PDA_v2.g16706"/>
</dbReference>
<sequence length="135" mass="15880">MTVQLFLFEKLIEVLPKIKMVTFNCFGPSPKLSNITNKTVNELLKLPHFSKIEKFVLLSIPEQFDIKTFFNFLKKNKIPKSELFFHPSISEAHNILLETIVDEIIENENHDYQVPFIHFYGSILEKRGKLYTLCF</sequence>
<protein>
    <submittedName>
        <fullName evidence="2">Uncharacterized protein</fullName>
    </submittedName>
</protein>
<organism evidence="1 2">
    <name type="scientific">Panagrolaimus davidi</name>
    <dbReference type="NCBI Taxonomy" id="227884"/>
    <lineage>
        <taxon>Eukaryota</taxon>
        <taxon>Metazoa</taxon>
        <taxon>Ecdysozoa</taxon>
        <taxon>Nematoda</taxon>
        <taxon>Chromadorea</taxon>
        <taxon>Rhabditida</taxon>
        <taxon>Tylenchina</taxon>
        <taxon>Panagrolaimomorpha</taxon>
        <taxon>Panagrolaimoidea</taxon>
        <taxon>Panagrolaimidae</taxon>
        <taxon>Panagrolaimus</taxon>
    </lineage>
</organism>